<dbReference type="GO" id="GO:0005737">
    <property type="term" value="C:cytoplasm"/>
    <property type="evidence" value="ECO:0007669"/>
    <property type="project" value="UniProtKB-SubCell"/>
</dbReference>
<keyword evidence="14" id="KW-1185">Reference proteome</keyword>
<keyword evidence="5 7" id="KW-0378">Hydrolase</keyword>
<dbReference type="Gene3D" id="2.130.10.10">
    <property type="entry name" value="YVTN repeat-like/Quinoprotein amine dehydrogenase"/>
    <property type="match status" value="1"/>
</dbReference>
<comment type="subcellular location">
    <subcellularLocation>
        <location evidence="1 7">Cytoplasm</location>
    </subcellularLocation>
</comment>
<dbReference type="RefSeq" id="WP_138328093.1">
    <property type="nucleotide sequence ID" value="NZ_VCDI01000015.1"/>
</dbReference>
<dbReference type="InterPro" id="IPR005151">
    <property type="entry name" value="Tail-specific_protease"/>
</dbReference>
<dbReference type="InterPro" id="IPR015943">
    <property type="entry name" value="WD40/YVTN_repeat-like_dom_sf"/>
</dbReference>
<dbReference type="PANTHER" id="PTHR43253:SF1">
    <property type="entry name" value="TRICORN PROTEASE HOMOLOG 2-RELATED"/>
    <property type="match status" value="1"/>
</dbReference>
<dbReference type="GO" id="GO:0006508">
    <property type="term" value="P:proteolysis"/>
    <property type="evidence" value="ECO:0007669"/>
    <property type="project" value="UniProtKB-UniRule"/>
</dbReference>
<evidence type="ECO:0000256" key="1">
    <source>
        <dbReference type="ARBA" id="ARBA00004496"/>
    </source>
</evidence>
<dbReference type="InterPro" id="IPR012393">
    <property type="entry name" value="Tricorn_protease"/>
</dbReference>
<dbReference type="InterPro" id="IPR029414">
    <property type="entry name" value="Tricorn_PDZ"/>
</dbReference>
<dbReference type="Gene3D" id="2.30.42.10">
    <property type="match status" value="1"/>
</dbReference>
<organism evidence="13 14">
    <name type="scientific">Lichenicoccus roseus</name>
    <dbReference type="NCBI Taxonomy" id="2683649"/>
    <lineage>
        <taxon>Bacteria</taxon>
        <taxon>Pseudomonadati</taxon>
        <taxon>Pseudomonadota</taxon>
        <taxon>Alphaproteobacteria</taxon>
        <taxon>Acetobacterales</taxon>
        <taxon>Acetobacteraceae</taxon>
        <taxon>Lichenicoccus</taxon>
    </lineage>
</organism>
<dbReference type="SUPFAM" id="SSF50993">
    <property type="entry name" value="Peptidase/esterase 'gauge' domain"/>
    <property type="match status" value="1"/>
</dbReference>
<dbReference type="Gene3D" id="3.30.750.44">
    <property type="match status" value="1"/>
</dbReference>
<dbReference type="Gene3D" id="2.120.10.60">
    <property type="entry name" value="Tricorn protease N-terminal domain"/>
    <property type="match status" value="1"/>
</dbReference>
<feature type="site" description="Transition state stabilizer; via amide nitrogen" evidence="9">
    <location>
        <position position="996"/>
    </location>
</feature>
<feature type="active site" description="Nucleophile" evidence="8">
    <location>
        <position position="995"/>
    </location>
</feature>
<dbReference type="PANTHER" id="PTHR43253">
    <property type="entry name" value="TRICORN PROTEASE HOMOLOG 2-RELATED"/>
    <property type="match status" value="1"/>
</dbReference>
<dbReference type="PIRSF" id="PIRSF036421">
    <property type="entry name" value="Tricorn_protease"/>
    <property type="match status" value="1"/>
</dbReference>
<dbReference type="EMBL" id="VCDI01000015">
    <property type="protein sequence ID" value="TLU70545.1"/>
    <property type="molecule type" value="Genomic_DNA"/>
</dbReference>
<feature type="domain" description="Tail specific protease" evidence="12">
    <location>
        <begin position="872"/>
        <end position="1064"/>
    </location>
</feature>
<dbReference type="OrthoDB" id="9758793at2"/>
<dbReference type="SUPFAM" id="SSF69304">
    <property type="entry name" value="Tricorn protease N-terminal domain"/>
    <property type="match status" value="1"/>
</dbReference>
<evidence type="ECO:0000256" key="3">
    <source>
        <dbReference type="ARBA" id="ARBA00022490"/>
    </source>
</evidence>
<evidence type="ECO:0000256" key="2">
    <source>
        <dbReference type="ARBA" id="ARBA00008524"/>
    </source>
</evidence>
<dbReference type="SUPFAM" id="SSF52096">
    <property type="entry name" value="ClpP/crotonase"/>
    <property type="match status" value="1"/>
</dbReference>
<evidence type="ECO:0000256" key="6">
    <source>
        <dbReference type="ARBA" id="ARBA00022825"/>
    </source>
</evidence>
<sequence length="1126" mass="123492">MPIPFVRLGLLACATLLQLVAMGGASAAVDPRTALIRFPNAGSNGIAFAARGHLWLVDRSGGTARRLTGGNGFEFAPHFSPDGRWIAFTGDRGGQQDVYVMPATGGEARRLTWLPRTSGGGAFNQGRAGGLVFGWTPDGRNIVFAARKFGWNGVTRPFTVPLAGGEPEPLPVDEGAFPSFAPDGHRFAFTPSFFDFQAWKRYEGGEAPFIDILDPRTGTLDRITDSKGSSREPMWARDRVYFVSDRDVHRRANIWVFDIRTRQTRQVTRFTDYDVDIPSLGGGAITFGQAGRLWRLDLPSERLQQVPVLVPDDGALTGARTVPVGDHIRAEDDDYDVDYRLSPDGTRVVFSARGDIMVVPTGSGSVHDLTGTPGVQEDNPVWSPNGRRIAYTTDADGEKRLAVRPVDGGPEIQLTRFNSGFLFEPVWSPDGKWLAVHDGAHRLWLVPADGSGTVRQVAYNRFHYMHETDEHDAAFSPDGRWLAFSTSRTTRLRALHLYDVTRGIDTVVSQPENSDYRPAFSADGNTLFFVSDRHEITVRSDRETDAEQIKSGGLYAAALAADAQAPFEPDASGEPRPRPGAFGATWRSGMPDLRVDPTGLMDRAVPVPVPPDHMTQLDATADALVYETQPPDTLAGGLPGEQNAVHWFDLRRGQDELVVAGPDSYALSSNGSHLLYQENGHWIVADAEAGHPHAATLDTAAMTAPSDPRAEWREMFEAAWRLERDQFVNPNMNGNDWRAVHDDYAKLLPLLGSREDLNYLLGQMVGEMGSSHLAVGGGDDRQTVATAPTPQLGVDYELDPACGRYRLARVTRGDPTRAEARAPLAWPGLDVRAGTILVAIDGHDLRAPNSPDAMLFGKREPVTLTLANTPDGPRRDVTVMPVANEDEARKRDWIASNRALVDRLSDGRIGYLYMQDMQDVGMQDFVRQFYPQLDKQALLVDDRWNHGGNTDQIVLERLRRVLSSMQTLRDRVPQTQPDQILPGPKAMLINRYSGSDGEVIAYHFRAYGLGKLIGTRGWGGVRGLRTDWELLDGGTVRVPEITFYDLNSHWIVENHGVDPDVLVEERPDESRSGHDTQLEAGVQTLLAELLNGRGVTFPPSPAALPAYPPSGEVPPVYMSGAGVVAP</sequence>
<dbReference type="InterPro" id="IPR028204">
    <property type="entry name" value="Tricorn_C1"/>
</dbReference>
<evidence type="ECO:0000256" key="11">
    <source>
        <dbReference type="SAM" id="SignalP"/>
    </source>
</evidence>
<gene>
    <name evidence="13" type="ORF">FE263_21465</name>
</gene>
<evidence type="ECO:0000256" key="7">
    <source>
        <dbReference type="PIRNR" id="PIRNR036421"/>
    </source>
</evidence>
<evidence type="ECO:0000256" key="10">
    <source>
        <dbReference type="SAM" id="MobiDB-lite"/>
    </source>
</evidence>
<protein>
    <recommendedName>
        <fullName evidence="7">Tricorn protease homolog</fullName>
        <ecNumber evidence="7">3.4.21.-</ecNumber>
    </recommendedName>
</protein>
<reference evidence="13 14" key="1">
    <citation type="submission" date="2019-05" db="EMBL/GenBank/DDBJ databases">
        <authorList>
            <person name="Pankratov T."/>
            <person name="Grouzdev D."/>
        </authorList>
    </citation>
    <scope>NUCLEOTIDE SEQUENCE [LARGE SCALE GENOMIC DNA]</scope>
    <source>
        <strain evidence="13 14">KEBCLARHB70R</strain>
    </source>
</reference>
<dbReference type="GO" id="GO:0008236">
    <property type="term" value="F:serine-type peptidase activity"/>
    <property type="evidence" value="ECO:0007669"/>
    <property type="project" value="UniProtKB-UniRule"/>
</dbReference>
<feature type="chain" id="PRO_5024466845" description="Tricorn protease homolog" evidence="11">
    <location>
        <begin position="28"/>
        <end position="1126"/>
    </location>
</feature>
<dbReference type="AlphaFoldDB" id="A0A5R9IYJ6"/>
<evidence type="ECO:0000256" key="9">
    <source>
        <dbReference type="PIRSR" id="PIRSR036421-3"/>
    </source>
</evidence>
<dbReference type="SUPFAM" id="SSF50156">
    <property type="entry name" value="PDZ domain-like"/>
    <property type="match status" value="1"/>
</dbReference>
<evidence type="ECO:0000256" key="5">
    <source>
        <dbReference type="ARBA" id="ARBA00022801"/>
    </source>
</evidence>
<dbReference type="InterPro" id="IPR029045">
    <property type="entry name" value="ClpP/crotonase-like_dom_sf"/>
</dbReference>
<dbReference type="Pfam" id="PF26549">
    <property type="entry name" value="Tricorn_N"/>
    <property type="match status" value="1"/>
</dbReference>
<comment type="function">
    <text evidence="7">Degrades oligopeptides.</text>
</comment>
<evidence type="ECO:0000259" key="12">
    <source>
        <dbReference type="SMART" id="SM00245"/>
    </source>
</evidence>
<dbReference type="EC" id="3.4.21.-" evidence="7"/>
<feature type="signal peptide" evidence="11">
    <location>
        <begin position="1"/>
        <end position="27"/>
    </location>
</feature>
<accession>A0A5R9IYJ6</accession>
<comment type="caution">
    <text evidence="13">The sequence shown here is derived from an EMBL/GenBank/DDBJ whole genome shotgun (WGS) entry which is preliminary data.</text>
</comment>
<keyword evidence="3 7" id="KW-0963">Cytoplasm</keyword>
<dbReference type="Pfam" id="PF03572">
    <property type="entry name" value="Peptidase_S41"/>
    <property type="match status" value="1"/>
</dbReference>
<dbReference type="InterPro" id="IPR036034">
    <property type="entry name" value="PDZ_sf"/>
</dbReference>
<feature type="region of interest" description="Disordered" evidence="10">
    <location>
        <begin position="567"/>
        <end position="589"/>
    </location>
</feature>
<dbReference type="SMART" id="SM00245">
    <property type="entry name" value="TSPc"/>
    <property type="match status" value="1"/>
</dbReference>
<dbReference type="SUPFAM" id="SSF82171">
    <property type="entry name" value="DPP6 N-terminal domain-like"/>
    <property type="match status" value="1"/>
</dbReference>
<keyword evidence="6 7" id="KW-0720">Serine protease</keyword>
<dbReference type="Pfam" id="PF14684">
    <property type="entry name" value="Tricorn_C1"/>
    <property type="match status" value="1"/>
</dbReference>
<evidence type="ECO:0000313" key="14">
    <source>
        <dbReference type="Proteomes" id="UP000305654"/>
    </source>
</evidence>
<dbReference type="Pfam" id="PF26550">
    <property type="entry name" value="Tricorn_2nd"/>
    <property type="match status" value="1"/>
</dbReference>
<dbReference type="Proteomes" id="UP000305654">
    <property type="component" value="Unassembled WGS sequence"/>
</dbReference>
<evidence type="ECO:0000256" key="8">
    <source>
        <dbReference type="PIRSR" id="PIRSR036421-1"/>
    </source>
</evidence>
<name>A0A5R9IYJ6_9PROT</name>
<feature type="active site" description="Charge relay system" evidence="8">
    <location>
        <position position="772"/>
    </location>
</feature>
<feature type="active site" description="Charge relay system" evidence="8">
    <location>
        <position position="1053"/>
    </location>
</feature>
<comment type="similarity">
    <text evidence="2 7">Belongs to the peptidase S41B family.</text>
</comment>
<evidence type="ECO:0000256" key="4">
    <source>
        <dbReference type="ARBA" id="ARBA00022670"/>
    </source>
</evidence>
<proteinExistence type="inferred from homology"/>
<evidence type="ECO:0000313" key="13">
    <source>
        <dbReference type="EMBL" id="TLU70545.1"/>
    </source>
</evidence>
<dbReference type="Gene3D" id="3.90.226.10">
    <property type="entry name" value="2-enoyl-CoA Hydratase, Chain A, domain 1"/>
    <property type="match status" value="1"/>
</dbReference>
<dbReference type="CDD" id="cd07562">
    <property type="entry name" value="Peptidase_S41_TRI"/>
    <property type="match status" value="1"/>
</dbReference>
<keyword evidence="11" id="KW-0732">Signal</keyword>
<keyword evidence="4 7" id="KW-0645">Protease</keyword>
<dbReference type="Pfam" id="PF14685">
    <property type="entry name" value="PDZ_Tricorn"/>
    <property type="match status" value="1"/>
</dbReference>